<dbReference type="Proteomes" id="UP000235786">
    <property type="component" value="Unassembled WGS sequence"/>
</dbReference>
<dbReference type="AlphaFoldDB" id="A0A2J6R768"/>
<reference evidence="1 2" key="1">
    <citation type="submission" date="2016-04" db="EMBL/GenBank/DDBJ databases">
        <title>A degradative enzymes factory behind the ericoid mycorrhizal symbiosis.</title>
        <authorList>
            <consortium name="DOE Joint Genome Institute"/>
            <person name="Martino E."/>
            <person name="Morin E."/>
            <person name="Grelet G."/>
            <person name="Kuo A."/>
            <person name="Kohler A."/>
            <person name="Daghino S."/>
            <person name="Barry K."/>
            <person name="Choi C."/>
            <person name="Cichocki N."/>
            <person name="Clum A."/>
            <person name="Copeland A."/>
            <person name="Hainaut M."/>
            <person name="Haridas S."/>
            <person name="Labutti K."/>
            <person name="Lindquist E."/>
            <person name="Lipzen A."/>
            <person name="Khouja H.-R."/>
            <person name="Murat C."/>
            <person name="Ohm R."/>
            <person name="Olson A."/>
            <person name="Spatafora J."/>
            <person name="Veneault-Fourrey C."/>
            <person name="Henrissat B."/>
            <person name="Grigoriev I."/>
            <person name="Martin F."/>
            <person name="Perotto S."/>
        </authorList>
    </citation>
    <scope>NUCLEOTIDE SEQUENCE [LARGE SCALE GENOMIC DNA]</scope>
    <source>
        <strain evidence="1 2">F</strain>
    </source>
</reference>
<proteinExistence type="predicted"/>
<keyword evidence="2" id="KW-1185">Reference proteome</keyword>
<accession>A0A2J6R768</accession>
<organism evidence="1 2">
    <name type="scientific">Hyaloscypha variabilis (strain UAMH 11265 / GT02V1 / F)</name>
    <name type="common">Meliniomyces variabilis</name>
    <dbReference type="NCBI Taxonomy" id="1149755"/>
    <lineage>
        <taxon>Eukaryota</taxon>
        <taxon>Fungi</taxon>
        <taxon>Dikarya</taxon>
        <taxon>Ascomycota</taxon>
        <taxon>Pezizomycotina</taxon>
        <taxon>Leotiomycetes</taxon>
        <taxon>Helotiales</taxon>
        <taxon>Hyaloscyphaceae</taxon>
        <taxon>Hyaloscypha</taxon>
        <taxon>Hyaloscypha variabilis</taxon>
    </lineage>
</organism>
<evidence type="ECO:0000313" key="2">
    <source>
        <dbReference type="Proteomes" id="UP000235786"/>
    </source>
</evidence>
<protein>
    <submittedName>
        <fullName evidence="1">Uncharacterized protein</fullName>
    </submittedName>
</protein>
<gene>
    <name evidence="1" type="ORF">L207DRAFT_139684</name>
</gene>
<evidence type="ECO:0000313" key="1">
    <source>
        <dbReference type="EMBL" id="PMD34360.1"/>
    </source>
</evidence>
<sequence length="89" mass="9711">MTAFKQGGVSKYALVMKCLALMPSVQSLFTGFGRPKTLEGQTSEQFPCDSTPICLLNMHHASSALYIYVNILKACRGGLGPHHVLFTIH</sequence>
<name>A0A2J6R768_HYAVF</name>
<dbReference type="EMBL" id="KZ613954">
    <property type="protein sequence ID" value="PMD34360.1"/>
    <property type="molecule type" value="Genomic_DNA"/>
</dbReference>